<gene>
    <name evidence="11" type="ORF">RDWZM_010161</name>
</gene>
<dbReference type="InterPro" id="IPR036236">
    <property type="entry name" value="Znf_C2H2_sf"/>
</dbReference>
<feature type="region of interest" description="Disordered" evidence="9">
    <location>
        <begin position="276"/>
        <end position="342"/>
    </location>
</feature>
<dbReference type="PANTHER" id="PTHR24392:SF31">
    <property type="entry name" value="C2H2-TYPE DOMAIN-CONTAINING PROTEIN"/>
    <property type="match status" value="1"/>
</dbReference>
<feature type="region of interest" description="Disordered" evidence="9">
    <location>
        <begin position="431"/>
        <end position="459"/>
    </location>
</feature>
<keyword evidence="5" id="KW-0862">Zinc</keyword>
<evidence type="ECO:0000256" key="5">
    <source>
        <dbReference type="ARBA" id="ARBA00022833"/>
    </source>
</evidence>
<feature type="compositionally biased region" description="Pro residues" evidence="9">
    <location>
        <begin position="392"/>
        <end position="402"/>
    </location>
</feature>
<evidence type="ECO:0000256" key="4">
    <source>
        <dbReference type="ARBA" id="ARBA00022771"/>
    </source>
</evidence>
<evidence type="ECO:0000256" key="7">
    <source>
        <dbReference type="ARBA" id="ARBA00023242"/>
    </source>
</evidence>
<keyword evidence="3" id="KW-0677">Repeat</keyword>
<evidence type="ECO:0000256" key="3">
    <source>
        <dbReference type="ARBA" id="ARBA00022737"/>
    </source>
</evidence>
<feature type="region of interest" description="Disordered" evidence="9">
    <location>
        <begin position="633"/>
        <end position="667"/>
    </location>
</feature>
<evidence type="ECO:0000256" key="2">
    <source>
        <dbReference type="ARBA" id="ARBA00022723"/>
    </source>
</evidence>
<evidence type="ECO:0000256" key="8">
    <source>
        <dbReference type="PROSITE-ProRule" id="PRU00042"/>
    </source>
</evidence>
<sequence length="721" mass="80425">MADVGELQLAQKQKRRTCVKSELVDDDCRSIDHASVEKSNVMESGDDRSQTSQPTVNSPAIITHLRAKRTNQNGRFNNTLINNDKSPQSSSKMGTINNLIQREKRCRISEREANELKDVICSMNHMVLILENIRRVSRDYIQYMYEFMDCTLRGDLIHMEQVREEICDVESELKQWERKYHVMSSFNRSSNGTTNNGTDSNEQFTWSTMDGSILNAFFSSATTTTTTASSSSTTANTSSTSYTHHLNDDNDNNGHEPSFEVLFDDNSTIDQMTNESTTFDTDVELIDPNPNVPTSHRTSLKSNLSSTIVGQKRRRQQQQQQQQQQQRTSQRRQQAQLKVDKQRRIFNPTELCEISMMETHTESMNVCQSDNVSTNRRGRKMVTTTQQQQQLSPPPPLPPPPQSQSQSQSKSQSMIVAQAVAAAAMAASRSTFVRSRSSSSSTLNRSMSSNGGGSMVDSTNKQTTTTLVVNGHSKPLFSCDYDGCQYVTNMRQRLAMHKRVHAGELLYTCDVAGCDYQSNYKGNIKIHKKHRHRMEVGSNANTCSSLSVGASVQQKRKRTKTTSYMAANSDDMGPNSKEAVDANSGVNMENGKHGSVSLENVKDESEIVLKNEGDANIEYSQTTSEFEMSLNANNSENDLNSMSTPKRNQQDGGGSGGGGGGGDQQDLDNQQMFECTIDGCTYQSKWKQCFTAHQLSHAGVKPYKCDHPGCNYRTNFKGNVN</sequence>
<feature type="compositionally biased region" description="Low complexity" evidence="9">
    <location>
        <begin position="403"/>
        <end position="414"/>
    </location>
</feature>
<feature type="compositionally biased region" description="Polar residues" evidence="9">
    <location>
        <begin position="365"/>
        <end position="375"/>
    </location>
</feature>
<feature type="region of interest" description="Disordered" evidence="9">
    <location>
        <begin position="225"/>
        <end position="260"/>
    </location>
</feature>
<keyword evidence="4 8" id="KW-0863">Zinc-finger</keyword>
<dbReference type="GO" id="GO:0008270">
    <property type="term" value="F:zinc ion binding"/>
    <property type="evidence" value="ECO:0007669"/>
    <property type="project" value="UniProtKB-KW"/>
</dbReference>
<feature type="compositionally biased region" description="Low complexity" evidence="9">
    <location>
        <begin position="225"/>
        <end position="241"/>
    </location>
</feature>
<feature type="compositionally biased region" description="Low complexity" evidence="9">
    <location>
        <begin position="431"/>
        <end position="449"/>
    </location>
</feature>
<feature type="compositionally biased region" description="Gly residues" evidence="9">
    <location>
        <begin position="651"/>
        <end position="663"/>
    </location>
</feature>
<feature type="region of interest" description="Disordered" evidence="9">
    <location>
        <begin position="365"/>
        <end position="414"/>
    </location>
</feature>
<dbReference type="Proteomes" id="UP001142055">
    <property type="component" value="Chromosome 4"/>
</dbReference>
<dbReference type="PROSITE" id="PS50157">
    <property type="entry name" value="ZINC_FINGER_C2H2_2"/>
    <property type="match status" value="2"/>
</dbReference>
<dbReference type="EMBL" id="JAPWDV010000004">
    <property type="protein sequence ID" value="KAJ6215661.1"/>
    <property type="molecule type" value="Genomic_DNA"/>
</dbReference>
<dbReference type="PANTHER" id="PTHR24392">
    <property type="entry name" value="ZINC FINGER PROTEIN"/>
    <property type="match status" value="1"/>
</dbReference>
<organism evidence="11 12">
    <name type="scientific">Blomia tropicalis</name>
    <name type="common">Mite</name>
    <dbReference type="NCBI Taxonomy" id="40697"/>
    <lineage>
        <taxon>Eukaryota</taxon>
        <taxon>Metazoa</taxon>
        <taxon>Ecdysozoa</taxon>
        <taxon>Arthropoda</taxon>
        <taxon>Chelicerata</taxon>
        <taxon>Arachnida</taxon>
        <taxon>Acari</taxon>
        <taxon>Acariformes</taxon>
        <taxon>Sarcoptiformes</taxon>
        <taxon>Astigmata</taxon>
        <taxon>Glycyphagoidea</taxon>
        <taxon>Echimyopodidae</taxon>
        <taxon>Blomia</taxon>
    </lineage>
</organism>
<dbReference type="SUPFAM" id="SSF57667">
    <property type="entry name" value="beta-beta-alpha zinc fingers"/>
    <property type="match status" value="2"/>
</dbReference>
<dbReference type="AlphaFoldDB" id="A0A9Q0RIH2"/>
<feature type="compositionally biased region" description="Polar residues" evidence="9">
    <location>
        <begin position="292"/>
        <end position="309"/>
    </location>
</feature>
<name>A0A9Q0RIH2_BLOTA</name>
<feature type="region of interest" description="Disordered" evidence="9">
    <location>
        <begin position="36"/>
        <end position="56"/>
    </location>
</feature>
<keyword evidence="7" id="KW-0539">Nucleus</keyword>
<protein>
    <recommendedName>
        <fullName evidence="10">C2H2-type domain-containing protein</fullName>
    </recommendedName>
</protein>
<dbReference type="SMART" id="SM00355">
    <property type="entry name" value="ZnF_C2H2"/>
    <property type="match status" value="3"/>
</dbReference>
<dbReference type="InterPro" id="IPR013087">
    <property type="entry name" value="Znf_C2H2_type"/>
</dbReference>
<proteinExistence type="predicted"/>
<evidence type="ECO:0000313" key="11">
    <source>
        <dbReference type="EMBL" id="KAJ6215661.1"/>
    </source>
</evidence>
<feature type="compositionally biased region" description="Low complexity" evidence="9">
    <location>
        <begin position="317"/>
        <end position="336"/>
    </location>
</feature>
<evidence type="ECO:0000313" key="12">
    <source>
        <dbReference type="Proteomes" id="UP001142055"/>
    </source>
</evidence>
<accession>A0A9Q0RIH2</accession>
<feature type="compositionally biased region" description="Basic and acidic residues" evidence="9">
    <location>
        <begin position="245"/>
        <end position="258"/>
    </location>
</feature>
<evidence type="ECO:0000256" key="9">
    <source>
        <dbReference type="SAM" id="MobiDB-lite"/>
    </source>
</evidence>
<keyword evidence="12" id="KW-1185">Reference proteome</keyword>
<evidence type="ECO:0000259" key="10">
    <source>
        <dbReference type="PROSITE" id="PS50157"/>
    </source>
</evidence>
<dbReference type="Gene3D" id="3.30.160.60">
    <property type="entry name" value="Classic Zinc Finger"/>
    <property type="match status" value="2"/>
</dbReference>
<feature type="compositionally biased region" description="Polar residues" evidence="9">
    <location>
        <begin position="633"/>
        <end position="647"/>
    </location>
</feature>
<feature type="domain" description="C2H2-type" evidence="10">
    <location>
        <begin position="477"/>
        <end position="506"/>
    </location>
</feature>
<feature type="domain" description="C2H2-type" evidence="10">
    <location>
        <begin position="673"/>
        <end position="702"/>
    </location>
</feature>
<keyword evidence="6" id="KW-0238">DNA-binding</keyword>
<evidence type="ECO:0000256" key="6">
    <source>
        <dbReference type="ARBA" id="ARBA00023125"/>
    </source>
</evidence>
<comment type="caution">
    <text evidence="11">The sequence shown here is derived from an EMBL/GenBank/DDBJ whole genome shotgun (WGS) entry which is preliminary data.</text>
</comment>
<keyword evidence="2" id="KW-0479">Metal-binding</keyword>
<dbReference type="GO" id="GO:0003677">
    <property type="term" value="F:DNA binding"/>
    <property type="evidence" value="ECO:0007669"/>
    <property type="project" value="UniProtKB-KW"/>
</dbReference>
<feature type="non-terminal residue" evidence="11">
    <location>
        <position position="1"/>
    </location>
</feature>
<reference evidence="11" key="1">
    <citation type="submission" date="2022-12" db="EMBL/GenBank/DDBJ databases">
        <title>Genome assemblies of Blomia tropicalis.</title>
        <authorList>
            <person name="Cui Y."/>
        </authorList>
    </citation>
    <scope>NUCLEOTIDE SEQUENCE</scope>
    <source>
        <tissue evidence="11">Adult mites</tissue>
    </source>
</reference>
<comment type="subcellular location">
    <subcellularLocation>
        <location evidence="1">Nucleus</location>
    </subcellularLocation>
</comment>
<dbReference type="GO" id="GO:0005634">
    <property type="term" value="C:nucleus"/>
    <property type="evidence" value="ECO:0007669"/>
    <property type="project" value="UniProtKB-SubCell"/>
</dbReference>
<evidence type="ECO:0000256" key="1">
    <source>
        <dbReference type="ARBA" id="ARBA00004123"/>
    </source>
</evidence>